<evidence type="ECO:0000259" key="1">
    <source>
        <dbReference type="Pfam" id="PF13460"/>
    </source>
</evidence>
<dbReference type="EMBL" id="LJGV01000022">
    <property type="protein sequence ID" value="OEU97320.1"/>
    <property type="molecule type" value="Genomic_DNA"/>
</dbReference>
<organism evidence="2 3">
    <name type="scientific">Streptomyces qinglanensis</name>
    <dbReference type="NCBI Taxonomy" id="943816"/>
    <lineage>
        <taxon>Bacteria</taxon>
        <taxon>Bacillati</taxon>
        <taxon>Actinomycetota</taxon>
        <taxon>Actinomycetes</taxon>
        <taxon>Kitasatosporales</taxon>
        <taxon>Streptomycetaceae</taxon>
        <taxon>Streptomyces</taxon>
    </lineage>
</organism>
<dbReference type="RefSeq" id="WP_019359541.1">
    <property type="nucleotide sequence ID" value="NZ_LJGV01000022.1"/>
</dbReference>
<dbReference type="Pfam" id="PF13460">
    <property type="entry name" value="NAD_binding_10"/>
    <property type="match status" value="1"/>
</dbReference>
<evidence type="ECO:0000313" key="3">
    <source>
        <dbReference type="Proteomes" id="UP000175829"/>
    </source>
</evidence>
<dbReference type="SUPFAM" id="SSF51735">
    <property type="entry name" value="NAD(P)-binding Rossmann-fold domains"/>
    <property type="match status" value="1"/>
</dbReference>
<dbReference type="AlphaFoldDB" id="A0A1E7K087"/>
<comment type="caution">
    <text evidence="2">The sequence shown here is derived from an EMBL/GenBank/DDBJ whole genome shotgun (WGS) entry which is preliminary data.</text>
</comment>
<dbReference type="Gene3D" id="3.40.50.720">
    <property type="entry name" value="NAD(P)-binding Rossmann-like Domain"/>
    <property type="match status" value="1"/>
</dbReference>
<dbReference type="InterPro" id="IPR036291">
    <property type="entry name" value="NAD(P)-bd_dom_sf"/>
</dbReference>
<evidence type="ECO:0000313" key="2">
    <source>
        <dbReference type="EMBL" id="OEU97320.1"/>
    </source>
</evidence>
<feature type="domain" description="NAD(P)-binding" evidence="1">
    <location>
        <begin position="6"/>
        <end position="140"/>
    </location>
</feature>
<proteinExistence type="predicted"/>
<name>A0A1E7K087_9ACTN</name>
<protein>
    <recommendedName>
        <fullName evidence="1">NAD(P)-binding domain-containing protein</fullName>
    </recommendedName>
</protein>
<dbReference type="InterPro" id="IPR051604">
    <property type="entry name" value="Ergot_Alk_Oxidoreductase"/>
</dbReference>
<dbReference type="PANTHER" id="PTHR43162">
    <property type="match status" value="1"/>
</dbReference>
<dbReference type="InterPro" id="IPR016040">
    <property type="entry name" value="NAD(P)-bd_dom"/>
</dbReference>
<dbReference type="Proteomes" id="UP000175829">
    <property type="component" value="Unassembled WGS sequence"/>
</dbReference>
<accession>A0A1E7K087</accession>
<dbReference type="PANTHER" id="PTHR43162:SF1">
    <property type="entry name" value="PRESTALK A DIFFERENTIATION PROTEIN A"/>
    <property type="match status" value="1"/>
</dbReference>
<reference evidence="2 3" key="1">
    <citation type="journal article" date="2016" name="Front. Microbiol.">
        <title>Comparative Genomics Analysis of Streptomyces Species Reveals Their Adaptation to the Marine Environment and Their Diversity at the Genomic Level.</title>
        <authorList>
            <person name="Tian X."/>
            <person name="Zhang Z."/>
            <person name="Yang T."/>
            <person name="Chen M."/>
            <person name="Li J."/>
            <person name="Chen F."/>
            <person name="Yang J."/>
            <person name="Li W."/>
            <person name="Zhang B."/>
            <person name="Zhang Z."/>
            <person name="Wu J."/>
            <person name="Zhang C."/>
            <person name="Long L."/>
            <person name="Xiao J."/>
        </authorList>
    </citation>
    <scope>NUCLEOTIDE SEQUENCE [LARGE SCALE GENOMIC DNA]</scope>
    <source>
        <strain evidence="2 3">SCSIO M10379</strain>
    </source>
</reference>
<sequence length="283" mass="29563">MILVTGATGNVGRPLVERLTATGHKVRGLTRSPDRARLPDGALPVAADDLGAALDGADAVFLNPAAFWRGTGELLRLASERGVRRVVTLSSSSVVSSAMPLEPDNPIAEHHRTMEAEVEEAAAAAGMAWTHLRPGAFATNTLAWAESLRRDGVLRAAYAGAHAAPLHEDDIAAVAALALTGELAGDGPTPVLTGPESLTQEDQLRLLAEATGRSLRFEEIPHAEARADMIAAGTPGEFADVLLQLAACSVDVPAEVSPGVEQLTGSPGRSFAQWARDHVADFR</sequence>
<gene>
    <name evidence="2" type="ORF">AN217_04900</name>
</gene>
<dbReference type="PATRIC" id="fig|943816.4.peg.323"/>